<dbReference type="EMBL" id="JAGMWT010000007">
    <property type="protein sequence ID" value="KAH7125114.1"/>
    <property type="molecule type" value="Genomic_DNA"/>
</dbReference>
<gene>
    <name evidence="1" type="ORF">B0J11DRAFT_396931</name>
</gene>
<reference evidence="1" key="1">
    <citation type="journal article" date="2021" name="Nat. Commun.">
        <title>Genetic determinants of endophytism in the Arabidopsis root mycobiome.</title>
        <authorList>
            <person name="Mesny F."/>
            <person name="Miyauchi S."/>
            <person name="Thiergart T."/>
            <person name="Pickel B."/>
            <person name="Atanasova L."/>
            <person name="Karlsson M."/>
            <person name="Huettel B."/>
            <person name="Barry K.W."/>
            <person name="Haridas S."/>
            <person name="Chen C."/>
            <person name="Bauer D."/>
            <person name="Andreopoulos W."/>
            <person name="Pangilinan J."/>
            <person name="LaButti K."/>
            <person name="Riley R."/>
            <person name="Lipzen A."/>
            <person name="Clum A."/>
            <person name="Drula E."/>
            <person name="Henrissat B."/>
            <person name="Kohler A."/>
            <person name="Grigoriev I.V."/>
            <person name="Martin F.M."/>
            <person name="Hacquard S."/>
        </authorList>
    </citation>
    <scope>NUCLEOTIDE SEQUENCE</scope>
    <source>
        <strain evidence="1">MPI-CAGE-CH-0243</strain>
    </source>
</reference>
<dbReference type="InterPro" id="IPR011051">
    <property type="entry name" value="RmlC_Cupin_sf"/>
</dbReference>
<sequence>WESQMHRTVSIDFSICVIGHVKMELDNGEMLNMMPGDHVIQRGTMHKWWNGSQTEPARLIAVILPCEPFTIQSTGEILRE</sequence>
<feature type="non-terminal residue" evidence="1">
    <location>
        <position position="80"/>
    </location>
</feature>
<comment type="caution">
    <text evidence="1">The sequence shown here is derived from an EMBL/GenBank/DDBJ whole genome shotgun (WGS) entry which is preliminary data.</text>
</comment>
<dbReference type="PANTHER" id="PTHR36156:SF2">
    <property type="entry name" value="CUPIN TYPE-2 DOMAIN-CONTAINING PROTEIN"/>
    <property type="match status" value="1"/>
</dbReference>
<dbReference type="Gene3D" id="2.60.120.10">
    <property type="entry name" value="Jelly Rolls"/>
    <property type="match status" value="1"/>
</dbReference>
<dbReference type="SUPFAM" id="SSF51182">
    <property type="entry name" value="RmlC-like cupins"/>
    <property type="match status" value="1"/>
</dbReference>
<dbReference type="InterPro" id="IPR047142">
    <property type="entry name" value="OryJ/VirC-like"/>
</dbReference>
<accession>A0A9P9DU70</accession>
<dbReference type="PANTHER" id="PTHR36156">
    <property type="entry name" value="SLR2101 PROTEIN"/>
    <property type="match status" value="1"/>
</dbReference>
<proteinExistence type="predicted"/>
<evidence type="ECO:0000313" key="2">
    <source>
        <dbReference type="Proteomes" id="UP000700596"/>
    </source>
</evidence>
<feature type="non-terminal residue" evidence="1">
    <location>
        <position position="1"/>
    </location>
</feature>
<dbReference type="InterPro" id="IPR014710">
    <property type="entry name" value="RmlC-like_jellyroll"/>
</dbReference>
<dbReference type="OrthoDB" id="5840532at2759"/>
<evidence type="ECO:0000313" key="1">
    <source>
        <dbReference type="EMBL" id="KAH7125114.1"/>
    </source>
</evidence>
<organism evidence="1 2">
    <name type="scientific">Dendryphion nanum</name>
    <dbReference type="NCBI Taxonomy" id="256645"/>
    <lineage>
        <taxon>Eukaryota</taxon>
        <taxon>Fungi</taxon>
        <taxon>Dikarya</taxon>
        <taxon>Ascomycota</taxon>
        <taxon>Pezizomycotina</taxon>
        <taxon>Dothideomycetes</taxon>
        <taxon>Pleosporomycetidae</taxon>
        <taxon>Pleosporales</taxon>
        <taxon>Torulaceae</taxon>
        <taxon>Dendryphion</taxon>
    </lineage>
</organism>
<keyword evidence="2" id="KW-1185">Reference proteome</keyword>
<dbReference type="Proteomes" id="UP000700596">
    <property type="component" value="Unassembled WGS sequence"/>
</dbReference>
<protein>
    <submittedName>
        <fullName evidence="1">Uncharacterized protein</fullName>
    </submittedName>
</protein>
<dbReference type="AlphaFoldDB" id="A0A9P9DU70"/>
<name>A0A9P9DU70_9PLEO</name>